<evidence type="ECO:0000313" key="3">
    <source>
        <dbReference type="EMBL" id="MFD1935383.1"/>
    </source>
</evidence>
<dbReference type="GO" id="GO:0016787">
    <property type="term" value="F:hydrolase activity"/>
    <property type="evidence" value="ECO:0007669"/>
    <property type="project" value="UniProtKB-KW"/>
</dbReference>
<dbReference type="Pfam" id="PF00561">
    <property type="entry name" value="Abhydrolase_1"/>
    <property type="match status" value="1"/>
</dbReference>
<dbReference type="Gene3D" id="3.40.50.1820">
    <property type="entry name" value="alpha/beta hydrolase"/>
    <property type="match status" value="1"/>
</dbReference>
<keyword evidence="1 3" id="KW-0378">Hydrolase</keyword>
<sequence>MRFYPRRLLVEAVVHLADAGLALGRLPRIAPGIDKFLGNLPYPAYGCAPLNYEIDNEGGIIVAEVLSDAELASSLEGGFVSRHADVDGTRLHYVAGGQGEPLLLLGGWPQTWWEFHKIMPALAERHRVIAVDLRGMGGSDKPRDGYDKKTMAADILELVLHLGHDRVDIAGHDIGGMVAYAFAANHPTHARRIALLDIAHPDVRFYNHSLLPRPGRQQIDGDIHAGPGRFLWWFAFNQVPDLPERLLAGKSRELIDWMCDYLIEDPSAISDRDREIYARAYAAPDAIRAGNSWYRSFGQDIADEKTYGKVTVPLLGLGGGEAGHMLLQAVLPDKGTDVEVVKVSDSGHYIPEEQPEIVIEHLARFFA</sequence>
<dbReference type="PRINTS" id="PR00111">
    <property type="entry name" value="ABHYDROLASE"/>
</dbReference>
<feature type="domain" description="AB hydrolase-1" evidence="2">
    <location>
        <begin position="101"/>
        <end position="198"/>
    </location>
</feature>
<dbReference type="PANTHER" id="PTHR43329">
    <property type="entry name" value="EPOXIDE HYDROLASE"/>
    <property type="match status" value="1"/>
</dbReference>
<dbReference type="SUPFAM" id="SSF53474">
    <property type="entry name" value="alpha/beta-Hydrolases"/>
    <property type="match status" value="1"/>
</dbReference>
<evidence type="ECO:0000259" key="2">
    <source>
        <dbReference type="Pfam" id="PF00561"/>
    </source>
</evidence>
<dbReference type="InterPro" id="IPR000639">
    <property type="entry name" value="Epox_hydrolase-like"/>
</dbReference>
<dbReference type="InterPro" id="IPR033124">
    <property type="entry name" value="Ser_caboxypep_his_AS"/>
</dbReference>
<evidence type="ECO:0000313" key="4">
    <source>
        <dbReference type="Proteomes" id="UP001597368"/>
    </source>
</evidence>
<protein>
    <submittedName>
        <fullName evidence="3">Alpha/beta fold hydrolase</fullName>
    </submittedName>
</protein>
<dbReference type="InterPro" id="IPR029058">
    <property type="entry name" value="AB_hydrolase_fold"/>
</dbReference>
<keyword evidence="4" id="KW-1185">Reference proteome</keyword>
<dbReference type="PROSITE" id="PS00560">
    <property type="entry name" value="CARBOXYPEPT_SER_HIS"/>
    <property type="match status" value="1"/>
</dbReference>
<dbReference type="InterPro" id="IPR000073">
    <property type="entry name" value="AB_hydrolase_1"/>
</dbReference>
<dbReference type="PRINTS" id="PR00412">
    <property type="entry name" value="EPOXHYDRLASE"/>
</dbReference>
<comment type="caution">
    <text evidence="3">The sequence shown here is derived from an EMBL/GenBank/DDBJ whole genome shotgun (WGS) entry which is preliminary data.</text>
</comment>
<dbReference type="RefSeq" id="WP_379575502.1">
    <property type="nucleotide sequence ID" value="NZ_JBHUFV010000043.1"/>
</dbReference>
<proteinExistence type="predicted"/>
<accession>A0ABW4T1Q9</accession>
<dbReference type="Proteomes" id="UP001597368">
    <property type="component" value="Unassembled WGS sequence"/>
</dbReference>
<name>A0ABW4T1Q9_9ACTN</name>
<dbReference type="EMBL" id="JBHUFV010000043">
    <property type="protein sequence ID" value="MFD1935383.1"/>
    <property type="molecule type" value="Genomic_DNA"/>
</dbReference>
<gene>
    <name evidence="3" type="ORF">ACFSKW_28300</name>
</gene>
<organism evidence="3 4">
    <name type="scientific">Nonomuraea mangrovi</name>
    <dbReference type="NCBI Taxonomy" id="2316207"/>
    <lineage>
        <taxon>Bacteria</taxon>
        <taxon>Bacillati</taxon>
        <taxon>Actinomycetota</taxon>
        <taxon>Actinomycetes</taxon>
        <taxon>Streptosporangiales</taxon>
        <taxon>Streptosporangiaceae</taxon>
        <taxon>Nonomuraea</taxon>
    </lineage>
</organism>
<evidence type="ECO:0000256" key="1">
    <source>
        <dbReference type="ARBA" id="ARBA00022801"/>
    </source>
</evidence>
<reference evidence="4" key="1">
    <citation type="journal article" date="2019" name="Int. J. Syst. Evol. Microbiol.">
        <title>The Global Catalogue of Microorganisms (GCM) 10K type strain sequencing project: providing services to taxonomists for standard genome sequencing and annotation.</title>
        <authorList>
            <consortium name="The Broad Institute Genomics Platform"/>
            <consortium name="The Broad Institute Genome Sequencing Center for Infectious Disease"/>
            <person name="Wu L."/>
            <person name="Ma J."/>
        </authorList>
    </citation>
    <scope>NUCLEOTIDE SEQUENCE [LARGE SCALE GENOMIC DNA]</scope>
    <source>
        <strain evidence="4">ICMP 6774ER</strain>
    </source>
</reference>